<name>A0A7K0D3E6_9NOCA</name>
<dbReference type="Proteomes" id="UP000438448">
    <property type="component" value="Unassembled WGS sequence"/>
</dbReference>
<comment type="caution">
    <text evidence="3">The sequence shown here is derived from an EMBL/GenBank/DDBJ whole genome shotgun (WGS) entry which is preliminary data.</text>
</comment>
<dbReference type="PROSITE" id="PS51257">
    <property type="entry name" value="PROKAR_LIPOPROTEIN"/>
    <property type="match status" value="1"/>
</dbReference>
<evidence type="ECO:0000313" key="4">
    <source>
        <dbReference type="Proteomes" id="UP000438448"/>
    </source>
</evidence>
<dbReference type="RefSeq" id="WP_319944979.1">
    <property type="nucleotide sequence ID" value="NZ_WEGK01000006.1"/>
</dbReference>
<dbReference type="PANTHER" id="PTHR30024">
    <property type="entry name" value="ALIPHATIC SULFONATES-BINDING PROTEIN-RELATED"/>
    <property type="match status" value="1"/>
</dbReference>
<sequence>MKPNRFRNSRVRAVAVLAAVAALGLSLTACGKSDSVHAENGVTTLRYLGWADQVTPPELAESLGYFDGKVKLDWSGTTTSGPSEIQAAATGQVDFGGAFAGAVAKLITAGAPITAVINYYGSDAKSFTGYYVPDNSPIHTAADLVGKKIAVNTLGGQNEADIHDALAKAGLSQDQIKSVQLIALPPPNLEDAVRKGQVDVASLNGQFQQRAVAAGGLRPVFTELDEYGGPINGGPYVFRNDVIAKNADAVRTFTTGVAKALEWERDTPREQVVAKMNQIITARHRPGEDTSTLKYWLSVGVPAKYGVISDQDFTRWESWLRDTGAIHGKLDPSKFYTNKFNTLAQHS</sequence>
<dbReference type="InterPro" id="IPR015168">
    <property type="entry name" value="SsuA/THI5"/>
</dbReference>
<gene>
    <name evidence="3" type="ORF">NRB20_32570</name>
</gene>
<feature type="signal peptide" evidence="1">
    <location>
        <begin position="1"/>
        <end position="31"/>
    </location>
</feature>
<accession>A0A7K0D3E6</accession>
<keyword evidence="1" id="KW-0732">Signal</keyword>
<feature type="chain" id="PRO_5039709679" description="SsuA/THI5-like domain-containing protein" evidence="1">
    <location>
        <begin position="32"/>
        <end position="347"/>
    </location>
</feature>
<evidence type="ECO:0000256" key="1">
    <source>
        <dbReference type="SAM" id="SignalP"/>
    </source>
</evidence>
<dbReference type="Gene3D" id="3.40.190.10">
    <property type="entry name" value="Periplasmic binding protein-like II"/>
    <property type="match status" value="2"/>
</dbReference>
<feature type="domain" description="SsuA/THI5-like" evidence="2">
    <location>
        <begin position="59"/>
        <end position="270"/>
    </location>
</feature>
<proteinExistence type="predicted"/>
<dbReference type="Pfam" id="PF09084">
    <property type="entry name" value="NMT1"/>
    <property type="match status" value="1"/>
</dbReference>
<organism evidence="3 4">
    <name type="scientific">Nocardia macrotermitis</name>
    <dbReference type="NCBI Taxonomy" id="2585198"/>
    <lineage>
        <taxon>Bacteria</taxon>
        <taxon>Bacillati</taxon>
        <taxon>Actinomycetota</taxon>
        <taxon>Actinomycetes</taxon>
        <taxon>Mycobacteriales</taxon>
        <taxon>Nocardiaceae</taxon>
        <taxon>Nocardia</taxon>
    </lineage>
</organism>
<reference evidence="3 4" key="1">
    <citation type="submission" date="2019-10" db="EMBL/GenBank/DDBJ databases">
        <title>Nocardia macrotermitis sp. nov. and Nocardia aurantia sp. nov., isolated from the gut of fungus growing-termite Macrotermes natalensis.</title>
        <authorList>
            <person name="Benndorf R."/>
            <person name="Schwitalla J."/>
            <person name="Martin K."/>
            <person name="De Beer W."/>
            <person name="Kaster A.-K."/>
            <person name="Vollmers J."/>
            <person name="Poulsen M."/>
            <person name="Beemelmanns C."/>
        </authorList>
    </citation>
    <scope>NUCLEOTIDE SEQUENCE [LARGE SCALE GENOMIC DNA]</scope>
    <source>
        <strain evidence="3 4">RB20</strain>
    </source>
</reference>
<protein>
    <recommendedName>
        <fullName evidence="2">SsuA/THI5-like domain-containing protein</fullName>
    </recommendedName>
</protein>
<keyword evidence="4" id="KW-1185">Reference proteome</keyword>
<dbReference type="SUPFAM" id="SSF53850">
    <property type="entry name" value="Periplasmic binding protein-like II"/>
    <property type="match status" value="1"/>
</dbReference>
<dbReference type="PANTHER" id="PTHR30024:SF2">
    <property type="entry name" value="ABC TRANSPORTER SUBSTRATE-BINDING PROTEIN"/>
    <property type="match status" value="1"/>
</dbReference>
<evidence type="ECO:0000259" key="2">
    <source>
        <dbReference type="Pfam" id="PF09084"/>
    </source>
</evidence>
<dbReference type="EMBL" id="WEGK01000006">
    <property type="protein sequence ID" value="MQY20161.1"/>
    <property type="molecule type" value="Genomic_DNA"/>
</dbReference>
<dbReference type="AlphaFoldDB" id="A0A7K0D3E6"/>
<evidence type="ECO:0000313" key="3">
    <source>
        <dbReference type="EMBL" id="MQY20161.1"/>
    </source>
</evidence>